<evidence type="ECO:0000256" key="2">
    <source>
        <dbReference type="ARBA" id="ARBA00008048"/>
    </source>
</evidence>
<evidence type="ECO:0000256" key="3">
    <source>
        <dbReference type="ARBA" id="ARBA00023015"/>
    </source>
</evidence>
<evidence type="ECO:0000256" key="5">
    <source>
        <dbReference type="ARBA" id="ARBA00023242"/>
    </source>
</evidence>
<dbReference type="PANTHER" id="PTHR13130">
    <property type="entry name" value="34 KDA TRANSCRIPTIONAL CO-ACTIVATOR-RELATED"/>
    <property type="match status" value="1"/>
</dbReference>
<evidence type="ECO:0000256" key="1">
    <source>
        <dbReference type="ARBA" id="ARBA00004123"/>
    </source>
</evidence>
<feature type="region of interest" description="Disordered" evidence="6">
    <location>
        <begin position="197"/>
        <end position="250"/>
    </location>
</feature>
<dbReference type="PANTHER" id="PTHR13130:SF4">
    <property type="entry name" value="MEDIATOR OF RNA POLYMERASE II TRANSCRIPTION SUBUNIT 27"/>
    <property type="match status" value="1"/>
</dbReference>
<keyword evidence="3" id="KW-0805">Transcription regulation</keyword>
<dbReference type="InterPro" id="IPR021627">
    <property type="entry name" value="Mediator_Med27"/>
</dbReference>
<organism evidence="7 8">
    <name type="scientific">Astrephomene gubernaculifera</name>
    <dbReference type="NCBI Taxonomy" id="47775"/>
    <lineage>
        <taxon>Eukaryota</taxon>
        <taxon>Viridiplantae</taxon>
        <taxon>Chlorophyta</taxon>
        <taxon>core chlorophytes</taxon>
        <taxon>Chlorophyceae</taxon>
        <taxon>CS clade</taxon>
        <taxon>Chlamydomonadales</taxon>
        <taxon>Astrephomenaceae</taxon>
        <taxon>Astrephomene</taxon>
    </lineage>
</organism>
<feature type="compositionally biased region" description="Low complexity" evidence="6">
    <location>
        <begin position="211"/>
        <end position="250"/>
    </location>
</feature>
<evidence type="ECO:0000313" key="7">
    <source>
        <dbReference type="EMBL" id="GFR44882.1"/>
    </source>
</evidence>
<evidence type="ECO:0000256" key="4">
    <source>
        <dbReference type="ARBA" id="ARBA00023163"/>
    </source>
</evidence>
<sequence length="653" mass="64280">MNTSGIQGGDGQSSTPAPAGPPLAQLKEALRVLDQSQQLLHHMKSRVVYVCGEAHLLASEEGRQMLAGVIKGLDEDHRIIRAGWPRMAAAMEVARLVGRVAAARSAAATAAAAAATGSSGGGGARINTHSAAAPASASPSSGSAAAAAAAAAASSLQGHCRAVVQQLDAALCEEMLGAAGAGAGAAAGGAGAGAAVEQQRRVKRARTDEWASPTTTPAAASPTSTATRLPMQPASSSLYTPTPTSASPSGGPLELLGVLLRLRALDAGLGAPGCSSGSSSLLNANAHGTLSNSSGSVVGGSALGGMRLHALDDGGNPISLPSGLLAAISAAAQAVPRARTSGGGGAAIAAAAGGGVPATPGGAGGIAGGVGRGRLPLVDGELLSKGAARLAAATQVRMLLPGVLVANVVLEGPGSAAPLRVAVDCADRAFEIDPWATPTTQVFRRLSALATRVLTYYLKRGPLSAATTAATAATTAATAATTATATTTPAAAPHAAAPLAAGSPPQPQLPALGHAAGSPPTPAPAPTPPPAPAPASQPHPQLPAPLPALQPLPAEPLSPGAAALEDLLLWLVGCRDLFSKRCAATGRLLACDPSAQFPVPPIFRPFKLPRQELRLRALEPGRSPAYHMHVAPLGELGWEEDVAGQAMMGQEPA</sequence>
<dbReference type="GO" id="GO:0006357">
    <property type="term" value="P:regulation of transcription by RNA polymerase II"/>
    <property type="evidence" value="ECO:0007669"/>
    <property type="project" value="TreeGrafter"/>
</dbReference>
<keyword evidence="5" id="KW-0539">Nucleus</keyword>
<feature type="compositionally biased region" description="Pro residues" evidence="6">
    <location>
        <begin position="519"/>
        <end position="553"/>
    </location>
</feature>
<dbReference type="AlphaFoldDB" id="A0AAD3DQ37"/>
<feature type="region of interest" description="Disordered" evidence="6">
    <location>
        <begin position="1"/>
        <end position="22"/>
    </location>
</feature>
<dbReference type="GO" id="GO:0003713">
    <property type="term" value="F:transcription coactivator activity"/>
    <property type="evidence" value="ECO:0007669"/>
    <property type="project" value="TreeGrafter"/>
</dbReference>
<feature type="compositionally biased region" description="Low complexity" evidence="6">
    <location>
        <begin position="485"/>
        <end position="501"/>
    </location>
</feature>
<protein>
    <submittedName>
        <fullName evidence="7">Uncharacterized protein</fullName>
    </submittedName>
</protein>
<dbReference type="EMBL" id="BMAR01000008">
    <property type="protein sequence ID" value="GFR44882.1"/>
    <property type="molecule type" value="Genomic_DNA"/>
</dbReference>
<keyword evidence="8" id="KW-1185">Reference proteome</keyword>
<comment type="caution">
    <text evidence="7">The sequence shown here is derived from an EMBL/GenBank/DDBJ whole genome shotgun (WGS) entry which is preliminary data.</text>
</comment>
<keyword evidence="4" id="KW-0804">Transcription</keyword>
<accession>A0AAD3DQ37</accession>
<feature type="region of interest" description="Disordered" evidence="6">
    <location>
        <begin position="485"/>
        <end position="553"/>
    </location>
</feature>
<dbReference type="Proteomes" id="UP001054857">
    <property type="component" value="Unassembled WGS sequence"/>
</dbReference>
<comment type="similarity">
    <text evidence="2">Belongs to the Mediator complex subunit 27 family.</text>
</comment>
<reference evidence="7 8" key="1">
    <citation type="journal article" date="2021" name="Sci. Rep.">
        <title>Genome sequencing of the multicellular alga Astrephomene provides insights into convergent evolution of germ-soma differentiation.</title>
        <authorList>
            <person name="Yamashita S."/>
            <person name="Yamamoto K."/>
            <person name="Matsuzaki R."/>
            <person name="Suzuki S."/>
            <person name="Yamaguchi H."/>
            <person name="Hirooka S."/>
            <person name="Minakuchi Y."/>
            <person name="Miyagishima S."/>
            <person name="Kawachi M."/>
            <person name="Toyoda A."/>
            <person name="Nozaki H."/>
        </authorList>
    </citation>
    <scope>NUCLEOTIDE SEQUENCE [LARGE SCALE GENOMIC DNA]</scope>
    <source>
        <strain evidence="7 8">NIES-4017</strain>
    </source>
</reference>
<feature type="compositionally biased region" description="Gly residues" evidence="6">
    <location>
        <begin position="1"/>
        <end position="11"/>
    </location>
</feature>
<proteinExistence type="inferred from homology"/>
<dbReference type="GO" id="GO:0016592">
    <property type="term" value="C:mediator complex"/>
    <property type="evidence" value="ECO:0007669"/>
    <property type="project" value="InterPro"/>
</dbReference>
<gene>
    <name evidence="7" type="ORF">Agub_g6226</name>
</gene>
<evidence type="ECO:0000313" key="8">
    <source>
        <dbReference type="Proteomes" id="UP001054857"/>
    </source>
</evidence>
<evidence type="ECO:0000256" key="6">
    <source>
        <dbReference type="SAM" id="MobiDB-lite"/>
    </source>
</evidence>
<comment type="subcellular location">
    <subcellularLocation>
        <location evidence="1">Nucleus</location>
    </subcellularLocation>
</comment>
<name>A0AAD3DQ37_9CHLO</name>